<dbReference type="AlphaFoldDB" id="A0A078S9Q1"/>
<evidence type="ECO:0000313" key="1">
    <source>
        <dbReference type="EMBL" id="KDS58767.1"/>
    </source>
</evidence>
<evidence type="ECO:0000313" key="2">
    <source>
        <dbReference type="Proteomes" id="UP000028013"/>
    </source>
</evidence>
<accession>A0A078S9Q1</accession>
<organism evidence="1 2">
    <name type="scientific">Bacteroides uniformis str. 3978 T3 ii</name>
    <dbReference type="NCBI Taxonomy" id="1339349"/>
    <lineage>
        <taxon>Bacteria</taxon>
        <taxon>Pseudomonadati</taxon>
        <taxon>Bacteroidota</taxon>
        <taxon>Bacteroidia</taxon>
        <taxon>Bacteroidales</taxon>
        <taxon>Bacteroidaceae</taxon>
        <taxon>Bacteroides</taxon>
    </lineage>
</organism>
<dbReference type="EMBL" id="JNHN01000072">
    <property type="protein sequence ID" value="KDS58767.1"/>
    <property type="molecule type" value="Genomic_DNA"/>
</dbReference>
<dbReference type="PATRIC" id="fig|1339349.3.peg.539"/>
<gene>
    <name evidence="1" type="ORF">M094_3698</name>
</gene>
<protein>
    <submittedName>
        <fullName evidence="1">Uncharacterized protein</fullName>
    </submittedName>
</protein>
<sequence length="49" mass="5918">MYDKRFIIKIFYNPLAEFKKIRTIVNCNKARNSNLHSLQIIQMQEIAVY</sequence>
<name>A0A078S9Q1_BACUN</name>
<dbReference type="Proteomes" id="UP000028013">
    <property type="component" value="Unassembled WGS sequence"/>
</dbReference>
<comment type="caution">
    <text evidence="1">The sequence shown here is derived from an EMBL/GenBank/DDBJ whole genome shotgun (WGS) entry which is preliminary data.</text>
</comment>
<proteinExistence type="predicted"/>
<reference evidence="1 2" key="1">
    <citation type="submission" date="2014-04" db="EMBL/GenBank/DDBJ databases">
        <authorList>
            <person name="Sears C."/>
            <person name="Carroll K."/>
            <person name="Sack B.R."/>
            <person name="Qadri F."/>
            <person name="Myers L.L."/>
            <person name="Chung G.-T."/>
            <person name="Escheverria P."/>
            <person name="Fraser C.M."/>
            <person name="Sadzewicz L."/>
            <person name="Shefchek K.A."/>
            <person name="Tallon L."/>
            <person name="Das S.P."/>
            <person name="Daugherty S."/>
            <person name="Mongodin E.F."/>
        </authorList>
    </citation>
    <scope>NUCLEOTIDE SEQUENCE [LARGE SCALE GENOMIC DNA]</scope>
    <source>
        <strain evidence="1 2">3978 T3 ii</strain>
    </source>
</reference>